<sequence>MTDQPPVLFDMDGVIVDSETYWHAFEEETLFPETLAGDHPDLDEVTGMNYREIYDYLETNYEPTITKTEFIELYNETATKIYGEQVALMDGFDALTDTLRDRGAKLAIVSSAPKSWIETTVDRFSLGPFDLVLSAEDIDAPGKPEPHIYEHAASEIDADPADCIVVEDSENGVTSASRAGAYVVGYRTGPNAETDLSLADVVVNGPEELRAELLD</sequence>
<evidence type="ECO:0000256" key="4">
    <source>
        <dbReference type="ARBA" id="ARBA00022842"/>
    </source>
</evidence>
<dbReference type="InterPro" id="IPR051600">
    <property type="entry name" value="Beta-PGM-like"/>
</dbReference>
<proteinExistence type="inferred from homology"/>
<keyword evidence="5" id="KW-0119">Carbohydrate metabolism</keyword>
<dbReference type="Gene3D" id="1.10.150.240">
    <property type="entry name" value="Putative phosphatase, domain 2"/>
    <property type="match status" value="1"/>
</dbReference>
<comment type="cofactor">
    <cofactor evidence="1">
        <name>Mg(2+)</name>
        <dbReference type="ChEBI" id="CHEBI:18420"/>
    </cofactor>
</comment>
<dbReference type="InterPro" id="IPR041492">
    <property type="entry name" value="HAD_2"/>
</dbReference>
<dbReference type="SFLD" id="SFLDG01129">
    <property type="entry name" value="C1.5:_HAD__Beta-PGM__Phosphata"/>
    <property type="match status" value="1"/>
</dbReference>
<dbReference type="GO" id="GO:0003824">
    <property type="term" value="F:catalytic activity"/>
    <property type="evidence" value="ECO:0007669"/>
    <property type="project" value="UniProtKB-ARBA"/>
</dbReference>
<name>A0A1G9NNY7_9EURY</name>
<keyword evidence="7" id="KW-1185">Reference proteome</keyword>
<accession>A0A1G9NNY7</accession>
<evidence type="ECO:0000256" key="1">
    <source>
        <dbReference type="ARBA" id="ARBA00001946"/>
    </source>
</evidence>
<organism evidence="6 7">
    <name type="scientific">Halogranum gelatinilyticum</name>
    <dbReference type="NCBI Taxonomy" id="660521"/>
    <lineage>
        <taxon>Archaea</taxon>
        <taxon>Methanobacteriati</taxon>
        <taxon>Methanobacteriota</taxon>
        <taxon>Stenosarchaea group</taxon>
        <taxon>Halobacteria</taxon>
        <taxon>Halobacteriales</taxon>
        <taxon>Haloferacaceae</taxon>
    </lineage>
</organism>
<protein>
    <submittedName>
        <fullName evidence="6">Haloacid dehalogenase superfamily, subfamily IA, variant 3 with third motif having DD or ED</fullName>
    </submittedName>
</protein>
<dbReference type="Proteomes" id="UP000199451">
    <property type="component" value="Unassembled WGS sequence"/>
</dbReference>
<gene>
    <name evidence="6" type="ORF">SAMN04487949_0041</name>
</gene>
<comment type="similarity">
    <text evidence="2">Belongs to the HAD-like hydrolase superfamily.</text>
</comment>
<dbReference type="SFLD" id="SFLDS00003">
    <property type="entry name" value="Haloacid_Dehalogenase"/>
    <property type="match status" value="1"/>
</dbReference>
<dbReference type="InterPro" id="IPR023198">
    <property type="entry name" value="PGP-like_dom2"/>
</dbReference>
<dbReference type="Gene3D" id="3.40.50.1000">
    <property type="entry name" value="HAD superfamily/HAD-like"/>
    <property type="match status" value="1"/>
</dbReference>
<dbReference type="Pfam" id="PF13419">
    <property type="entry name" value="HAD_2"/>
    <property type="match status" value="1"/>
</dbReference>
<dbReference type="GO" id="GO:0046872">
    <property type="term" value="F:metal ion binding"/>
    <property type="evidence" value="ECO:0007669"/>
    <property type="project" value="UniProtKB-KW"/>
</dbReference>
<evidence type="ECO:0000313" key="6">
    <source>
        <dbReference type="EMBL" id="SDL88074.1"/>
    </source>
</evidence>
<keyword evidence="4" id="KW-0460">Magnesium</keyword>
<dbReference type="InterPro" id="IPR023214">
    <property type="entry name" value="HAD_sf"/>
</dbReference>
<dbReference type="PANTHER" id="PTHR46193">
    <property type="entry name" value="6-PHOSPHOGLUCONATE PHOSPHATASE"/>
    <property type="match status" value="1"/>
</dbReference>
<evidence type="ECO:0000256" key="3">
    <source>
        <dbReference type="ARBA" id="ARBA00022723"/>
    </source>
</evidence>
<dbReference type="AlphaFoldDB" id="A0A1G9NNY7"/>
<dbReference type="PANTHER" id="PTHR46193:SF18">
    <property type="entry name" value="HEXITOL PHOSPHATASE B"/>
    <property type="match status" value="1"/>
</dbReference>
<dbReference type="EMBL" id="FNHL01000001">
    <property type="protein sequence ID" value="SDL88074.1"/>
    <property type="molecule type" value="Genomic_DNA"/>
</dbReference>
<reference evidence="7" key="1">
    <citation type="submission" date="2016-10" db="EMBL/GenBank/DDBJ databases">
        <authorList>
            <person name="Varghese N."/>
            <person name="Submissions S."/>
        </authorList>
    </citation>
    <scope>NUCLEOTIDE SEQUENCE [LARGE SCALE GENOMIC DNA]</scope>
    <source>
        <strain evidence="7">CGMCC 1.10119</strain>
    </source>
</reference>
<evidence type="ECO:0000256" key="2">
    <source>
        <dbReference type="ARBA" id="ARBA00007958"/>
    </source>
</evidence>
<keyword evidence="3" id="KW-0479">Metal-binding</keyword>
<dbReference type="NCBIfam" id="TIGR01509">
    <property type="entry name" value="HAD-SF-IA-v3"/>
    <property type="match status" value="1"/>
</dbReference>
<dbReference type="InterPro" id="IPR006439">
    <property type="entry name" value="HAD-SF_hydro_IA"/>
</dbReference>
<dbReference type="InterPro" id="IPR036412">
    <property type="entry name" value="HAD-like_sf"/>
</dbReference>
<evidence type="ECO:0000256" key="5">
    <source>
        <dbReference type="ARBA" id="ARBA00023277"/>
    </source>
</evidence>
<evidence type="ECO:0000313" key="7">
    <source>
        <dbReference type="Proteomes" id="UP000199451"/>
    </source>
</evidence>
<dbReference type="OrthoDB" id="372285at2157"/>
<dbReference type="STRING" id="660521.SAMN04487949_0041"/>
<dbReference type="RefSeq" id="WP_089692900.1">
    <property type="nucleotide sequence ID" value="NZ_FNHL01000001.1"/>
</dbReference>
<dbReference type="SUPFAM" id="SSF56784">
    <property type="entry name" value="HAD-like"/>
    <property type="match status" value="1"/>
</dbReference>